<keyword evidence="3" id="KW-1003">Cell membrane</keyword>
<evidence type="ECO:0000256" key="2">
    <source>
        <dbReference type="ARBA" id="ARBA00022448"/>
    </source>
</evidence>
<evidence type="ECO:0000256" key="1">
    <source>
        <dbReference type="ARBA" id="ARBA00004651"/>
    </source>
</evidence>
<evidence type="ECO:0000313" key="9">
    <source>
        <dbReference type="Proteomes" id="UP000013776"/>
    </source>
</evidence>
<dbReference type="PANTHER" id="PTHR23502:SF186">
    <property type="entry name" value="MAJOR FACILITATOR SUPERFAMILY (MFS) PROFILE DOMAIN-CONTAINING PROTEIN"/>
    <property type="match status" value="1"/>
</dbReference>
<protein>
    <recommendedName>
        <fullName evidence="10">Major facilitator superfamily (MFS) profile domain-containing protein</fullName>
    </recommendedName>
</protein>
<dbReference type="SUPFAM" id="SSF103473">
    <property type="entry name" value="MFS general substrate transporter"/>
    <property type="match status" value="1"/>
</dbReference>
<organism evidence="8 9">
    <name type="scientific">Taphrina deformans (strain PYCC 5710 / ATCC 11124 / CBS 356.35 / IMI 108563 / JCM 9778 / NBRC 8474)</name>
    <name type="common">Peach leaf curl fungus</name>
    <name type="synonym">Lalaria deformans</name>
    <dbReference type="NCBI Taxonomy" id="1097556"/>
    <lineage>
        <taxon>Eukaryota</taxon>
        <taxon>Fungi</taxon>
        <taxon>Dikarya</taxon>
        <taxon>Ascomycota</taxon>
        <taxon>Taphrinomycotina</taxon>
        <taxon>Taphrinomycetes</taxon>
        <taxon>Taphrinales</taxon>
        <taxon>Taphrinaceae</taxon>
        <taxon>Taphrina</taxon>
    </lineage>
</organism>
<keyword evidence="5 7" id="KW-1133">Transmembrane helix</keyword>
<comment type="caution">
    <text evidence="8">The sequence shown here is derived from an EMBL/GenBank/DDBJ whole genome shotgun (WGS) entry which is preliminary data.</text>
</comment>
<keyword evidence="6 7" id="KW-0472">Membrane</keyword>
<sequence length="89" mass="10023">MPRDDEETPLLDDGKKLVQFEKDDAENPMNWPFYYKVMITALFSLTTLGCTFTSSVYSSAHEEVAKEFDLTILQATLGTSLYVLSYAIG</sequence>
<dbReference type="GO" id="GO:0022857">
    <property type="term" value="F:transmembrane transporter activity"/>
    <property type="evidence" value="ECO:0007669"/>
    <property type="project" value="TreeGrafter"/>
</dbReference>
<keyword evidence="2" id="KW-0813">Transport</keyword>
<keyword evidence="9" id="KW-1185">Reference proteome</keyword>
<reference evidence="8 9" key="1">
    <citation type="journal article" date="2013" name="MBio">
        <title>Genome sequencing of the plant pathogen Taphrina deformans, the causal agent of peach leaf curl.</title>
        <authorList>
            <person name="Cisse O.H."/>
            <person name="Almeida J.M.G.C.F."/>
            <person name="Fonseca A."/>
            <person name="Kumar A.A."/>
            <person name="Salojaervi J."/>
            <person name="Overmyer K."/>
            <person name="Hauser P.M."/>
            <person name="Pagni M."/>
        </authorList>
    </citation>
    <scope>NUCLEOTIDE SEQUENCE [LARGE SCALE GENOMIC DNA]</scope>
    <source>
        <strain evidence="9">PYCC 5710 / ATCC 11124 / CBS 356.35 / IMI 108563 / JCM 9778 / NBRC 8474</strain>
    </source>
</reference>
<evidence type="ECO:0000256" key="6">
    <source>
        <dbReference type="ARBA" id="ARBA00023136"/>
    </source>
</evidence>
<dbReference type="InterPro" id="IPR036259">
    <property type="entry name" value="MFS_trans_sf"/>
</dbReference>
<evidence type="ECO:0000313" key="8">
    <source>
        <dbReference type="EMBL" id="CCG84743.1"/>
    </source>
</evidence>
<feature type="transmembrane region" description="Helical" evidence="7">
    <location>
        <begin position="33"/>
        <end position="58"/>
    </location>
</feature>
<evidence type="ECO:0008006" key="10">
    <source>
        <dbReference type="Google" id="ProtNLM"/>
    </source>
</evidence>
<dbReference type="GO" id="GO:0005886">
    <property type="term" value="C:plasma membrane"/>
    <property type="evidence" value="ECO:0007669"/>
    <property type="project" value="UniProtKB-SubCell"/>
</dbReference>
<evidence type="ECO:0000256" key="4">
    <source>
        <dbReference type="ARBA" id="ARBA00022692"/>
    </source>
</evidence>
<accession>R4XJW8</accession>
<evidence type="ECO:0000256" key="5">
    <source>
        <dbReference type="ARBA" id="ARBA00022989"/>
    </source>
</evidence>
<evidence type="ECO:0000256" key="7">
    <source>
        <dbReference type="SAM" id="Phobius"/>
    </source>
</evidence>
<dbReference type="VEuPathDB" id="FungiDB:TAPDE_005262"/>
<keyword evidence="4 7" id="KW-0812">Transmembrane</keyword>
<name>R4XJW8_TAPDE</name>
<dbReference type="PANTHER" id="PTHR23502">
    <property type="entry name" value="MAJOR FACILITATOR SUPERFAMILY"/>
    <property type="match status" value="1"/>
</dbReference>
<dbReference type="Proteomes" id="UP000013776">
    <property type="component" value="Unassembled WGS sequence"/>
</dbReference>
<gene>
    <name evidence="8" type="ORF">TAPDE_005262</name>
</gene>
<dbReference type="EMBL" id="CAHR02000297">
    <property type="protein sequence ID" value="CCG84743.1"/>
    <property type="molecule type" value="Genomic_DNA"/>
</dbReference>
<proteinExistence type="predicted"/>
<dbReference type="AlphaFoldDB" id="R4XJW8"/>
<dbReference type="STRING" id="1097556.R4XJW8"/>
<dbReference type="OrthoDB" id="4509712at2759"/>
<comment type="subcellular location">
    <subcellularLocation>
        <location evidence="1">Cell membrane</location>
        <topology evidence="1">Multi-pass membrane protein</topology>
    </subcellularLocation>
</comment>
<evidence type="ECO:0000256" key="3">
    <source>
        <dbReference type="ARBA" id="ARBA00022475"/>
    </source>
</evidence>